<evidence type="ECO:0000256" key="5">
    <source>
        <dbReference type="ARBA" id="ARBA00023136"/>
    </source>
</evidence>
<protein>
    <recommendedName>
        <fullName evidence="7">WSC domain-containing protein</fullName>
    </recommendedName>
</protein>
<comment type="subcellular location">
    <subcellularLocation>
        <location evidence="1">Membrane</location>
        <topology evidence="1">Single-pass membrane protein</topology>
    </subcellularLocation>
</comment>
<feature type="domain" description="WSC" evidence="7">
    <location>
        <begin position="1"/>
        <end position="68"/>
    </location>
</feature>
<dbReference type="PANTHER" id="PTHR24269">
    <property type="entry name" value="KREMEN PROTEIN"/>
    <property type="match status" value="1"/>
</dbReference>
<evidence type="ECO:0000256" key="2">
    <source>
        <dbReference type="ARBA" id="ARBA00022692"/>
    </source>
</evidence>
<keyword evidence="3" id="KW-0732">Signal</keyword>
<dbReference type="InterPro" id="IPR051836">
    <property type="entry name" value="Kremen_rcpt"/>
</dbReference>
<proteinExistence type="predicted"/>
<feature type="domain" description="WSC" evidence="7">
    <location>
        <begin position="78"/>
        <end position="168"/>
    </location>
</feature>
<dbReference type="InterPro" id="IPR002889">
    <property type="entry name" value="WSC_carb-bd"/>
</dbReference>
<feature type="non-terminal residue" evidence="8">
    <location>
        <position position="168"/>
    </location>
</feature>
<dbReference type="Proteomes" id="UP000053257">
    <property type="component" value="Unassembled WGS sequence"/>
</dbReference>
<organism evidence="8 9">
    <name type="scientific">Phlebiopsis gigantea (strain 11061_1 CR5-6)</name>
    <name type="common">White-rot fungus</name>
    <name type="synonym">Peniophora gigantea</name>
    <dbReference type="NCBI Taxonomy" id="745531"/>
    <lineage>
        <taxon>Eukaryota</taxon>
        <taxon>Fungi</taxon>
        <taxon>Dikarya</taxon>
        <taxon>Basidiomycota</taxon>
        <taxon>Agaricomycotina</taxon>
        <taxon>Agaricomycetes</taxon>
        <taxon>Polyporales</taxon>
        <taxon>Phanerochaetaceae</taxon>
        <taxon>Phlebiopsis</taxon>
    </lineage>
</organism>
<accession>A0A0C3PKJ3</accession>
<dbReference type="PROSITE" id="PS51212">
    <property type="entry name" value="WSC"/>
    <property type="match status" value="2"/>
</dbReference>
<reference evidence="8 9" key="1">
    <citation type="journal article" date="2014" name="PLoS Genet.">
        <title>Analysis of the Phlebiopsis gigantea genome, transcriptome and secretome provides insight into its pioneer colonization strategies of wood.</title>
        <authorList>
            <person name="Hori C."/>
            <person name="Ishida T."/>
            <person name="Igarashi K."/>
            <person name="Samejima M."/>
            <person name="Suzuki H."/>
            <person name="Master E."/>
            <person name="Ferreira P."/>
            <person name="Ruiz-Duenas F.J."/>
            <person name="Held B."/>
            <person name="Canessa P."/>
            <person name="Larrondo L.F."/>
            <person name="Schmoll M."/>
            <person name="Druzhinina I.S."/>
            <person name="Kubicek C.P."/>
            <person name="Gaskell J.A."/>
            <person name="Kersten P."/>
            <person name="St John F."/>
            <person name="Glasner J."/>
            <person name="Sabat G."/>
            <person name="Splinter BonDurant S."/>
            <person name="Syed K."/>
            <person name="Yadav J."/>
            <person name="Mgbeahuruike A.C."/>
            <person name="Kovalchuk A."/>
            <person name="Asiegbu F.O."/>
            <person name="Lackner G."/>
            <person name="Hoffmeister D."/>
            <person name="Rencoret J."/>
            <person name="Gutierrez A."/>
            <person name="Sun H."/>
            <person name="Lindquist E."/>
            <person name="Barry K."/>
            <person name="Riley R."/>
            <person name="Grigoriev I.V."/>
            <person name="Henrissat B."/>
            <person name="Kues U."/>
            <person name="Berka R.M."/>
            <person name="Martinez A.T."/>
            <person name="Covert S.F."/>
            <person name="Blanchette R.A."/>
            <person name="Cullen D."/>
        </authorList>
    </citation>
    <scope>NUCLEOTIDE SEQUENCE [LARGE SCALE GENOMIC DNA]</scope>
    <source>
        <strain evidence="8 9">11061_1 CR5-6</strain>
    </source>
</reference>
<dbReference type="GO" id="GO:0005886">
    <property type="term" value="C:plasma membrane"/>
    <property type="evidence" value="ECO:0007669"/>
    <property type="project" value="TreeGrafter"/>
</dbReference>
<evidence type="ECO:0000256" key="6">
    <source>
        <dbReference type="ARBA" id="ARBA00023180"/>
    </source>
</evidence>
<keyword evidence="2" id="KW-0812">Transmembrane</keyword>
<dbReference type="OrthoDB" id="5985073at2759"/>
<evidence type="ECO:0000256" key="1">
    <source>
        <dbReference type="ARBA" id="ARBA00004167"/>
    </source>
</evidence>
<gene>
    <name evidence="8" type="ORF">PHLGIDRAFT_57378</name>
</gene>
<dbReference type="EMBL" id="KN840509">
    <property type="protein sequence ID" value="KIP06828.1"/>
    <property type="molecule type" value="Genomic_DNA"/>
</dbReference>
<dbReference type="PANTHER" id="PTHR24269:SF16">
    <property type="entry name" value="PROTEIN SLG1"/>
    <property type="match status" value="1"/>
</dbReference>
<dbReference type="STRING" id="745531.A0A0C3PKJ3"/>
<keyword evidence="5" id="KW-0472">Membrane</keyword>
<keyword evidence="4" id="KW-1133">Transmembrane helix</keyword>
<dbReference type="Pfam" id="PF01822">
    <property type="entry name" value="WSC"/>
    <property type="match status" value="2"/>
</dbReference>
<keyword evidence="6" id="KW-0325">Glycoprotein</keyword>
<dbReference type="HOGENOM" id="CLU_063916_3_2_1"/>
<dbReference type="SMART" id="SM00321">
    <property type="entry name" value="WSC"/>
    <property type="match status" value="1"/>
</dbReference>
<evidence type="ECO:0000259" key="7">
    <source>
        <dbReference type="PROSITE" id="PS51212"/>
    </source>
</evidence>
<keyword evidence="9" id="KW-1185">Reference proteome</keyword>
<sequence length="168" mass="17228">TPATCIAHCAASGYTFAGVEHGNECHCGTGFLPGTPDPIAQSECGVPCAGDSRYSCGGSWAIQLYTGPTPTEALPNGWSLVRYCGVDEANRVIENDGTSILSDNTPVTCIGHCIGLGFAYAGVEYGDECHCGTGYTGGAQAPTTDCDMPCAGNPGLTCGGSWRIQIYS</sequence>
<feature type="non-terminal residue" evidence="8">
    <location>
        <position position="1"/>
    </location>
</feature>
<name>A0A0C3PKJ3_PHLG1</name>
<evidence type="ECO:0000256" key="3">
    <source>
        <dbReference type="ARBA" id="ARBA00022729"/>
    </source>
</evidence>
<evidence type="ECO:0000256" key="4">
    <source>
        <dbReference type="ARBA" id="ARBA00022989"/>
    </source>
</evidence>
<evidence type="ECO:0000313" key="9">
    <source>
        <dbReference type="Proteomes" id="UP000053257"/>
    </source>
</evidence>
<evidence type="ECO:0000313" key="8">
    <source>
        <dbReference type="EMBL" id="KIP06828.1"/>
    </source>
</evidence>
<dbReference type="AlphaFoldDB" id="A0A0C3PKJ3"/>